<dbReference type="AlphaFoldDB" id="A0ABD0PUR0"/>
<keyword evidence="2" id="KW-1185">Reference proteome</keyword>
<dbReference type="Proteomes" id="UP001529510">
    <property type="component" value="Unassembled WGS sequence"/>
</dbReference>
<feature type="non-terminal residue" evidence="1">
    <location>
        <position position="116"/>
    </location>
</feature>
<proteinExistence type="predicted"/>
<dbReference type="EMBL" id="JAMKFB020000013">
    <property type="protein sequence ID" value="KAL0177156.1"/>
    <property type="molecule type" value="Genomic_DNA"/>
</dbReference>
<protein>
    <submittedName>
        <fullName evidence="1">Uncharacterized protein</fullName>
    </submittedName>
</protein>
<sequence length="116" mass="12969">ASLFSNLLHPQKHLKRELFSRGIEPAVGEQRSPLLMAPLNPPADCEGTLRLAPRRWQGLLFGGLQHLRLQPQNTSARLLFADFSSAVNSLHPHILATKLSHLDDQLILWILDVLPS</sequence>
<evidence type="ECO:0000313" key="2">
    <source>
        <dbReference type="Proteomes" id="UP001529510"/>
    </source>
</evidence>
<gene>
    <name evidence="1" type="ORF">M9458_026050</name>
</gene>
<name>A0ABD0PUR0_CIRMR</name>
<organism evidence="1 2">
    <name type="scientific">Cirrhinus mrigala</name>
    <name type="common">Mrigala</name>
    <dbReference type="NCBI Taxonomy" id="683832"/>
    <lineage>
        <taxon>Eukaryota</taxon>
        <taxon>Metazoa</taxon>
        <taxon>Chordata</taxon>
        <taxon>Craniata</taxon>
        <taxon>Vertebrata</taxon>
        <taxon>Euteleostomi</taxon>
        <taxon>Actinopterygii</taxon>
        <taxon>Neopterygii</taxon>
        <taxon>Teleostei</taxon>
        <taxon>Ostariophysi</taxon>
        <taxon>Cypriniformes</taxon>
        <taxon>Cyprinidae</taxon>
        <taxon>Labeoninae</taxon>
        <taxon>Labeonini</taxon>
        <taxon>Cirrhinus</taxon>
    </lineage>
</organism>
<evidence type="ECO:0000313" key="1">
    <source>
        <dbReference type="EMBL" id="KAL0177156.1"/>
    </source>
</evidence>
<feature type="non-terminal residue" evidence="1">
    <location>
        <position position="1"/>
    </location>
</feature>
<reference evidence="1 2" key="1">
    <citation type="submission" date="2024-05" db="EMBL/GenBank/DDBJ databases">
        <title>Genome sequencing and assembly of Indian major carp, Cirrhinus mrigala (Hamilton, 1822).</title>
        <authorList>
            <person name="Mohindra V."/>
            <person name="Chowdhury L.M."/>
            <person name="Lal K."/>
            <person name="Jena J.K."/>
        </authorList>
    </citation>
    <scope>NUCLEOTIDE SEQUENCE [LARGE SCALE GENOMIC DNA]</scope>
    <source>
        <strain evidence="1">CM1030</strain>
        <tissue evidence="1">Blood</tissue>
    </source>
</reference>
<accession>A0ABD0PUR0</accession>
<comment type="caution">
    <text evidence="1">The sequence shown here is derived from an EMBL/GenBank/DDBJ whole genome shotgun (WGS) entry which is preliminary data.</text>
</comment>